<evidence type="ECO:0000313" key="2">
    <source>
        <dbReference type="Proteomes" id="UP000321183"/>
    </source>
</evidence>
<reference evidence="1 2" key="1">
    <citation type="submission" date="2019-04" db="EMBL/GenBank/DDBJ databases">
        <title>Draft genome sequence of Rickettsia asiatica Maytaro1284.</title>
        <authorList>
            <person name="Thu M."/>
            <person name="Qiu Y."/>
            <person name="Nakao R."/>
        </authorList>
    </citation>
    <scope>NUCLEOTIDE SEQUENCE [LARGE SCALE GENOMIC DNA]</scope>
    <source>
        <strain evidence="1 2">Maytaro1284</strain>
    </source>
</reference>
<dbReference type="Proteomes" id="UP000321183">
    <property type="component" value="Chromosome"/>
</dbReference>
<keyword evidence="2" id="KW-1185">Reference proteome</keyword>
<accession>A0A510G8C7</accession>
<dbReference type="KEGG" id="ras:RAS_12220"/>
<organism evidence="1 2">
    <name type="scientific">Rickettsia asiatica</name>
    <dbReference type="NCBI Taxonomy" id="238800"/>
    <lineage>
        <taxon>Bacteria</taxon>
        <taxon>Pseudomonadati</taxon>
        <taxon>Pseudomonadota</taxon>
        <taxon>Alphaproteobacteria</taxon>
        <taxon>Rickettsiales</taxon>
        <taxon>Rickettsiaceae</taxon>
        <taxon>Rickettsieae</taxon>
        <taxon>Rickettsia</taxon>
        <taxon>spotted fever group</taxon>
    </lineage>
</organism>
<evidence type="ECO:0000313" key="1">
    <source>
        <dbReference type="EMBL" id="BBJ32113.1"/>
    </source>
</evidence>
<name>A0A510G8C7_9RICK</name>
<proteinExistence type="predicted"/>
<protein>
    <submittedName>
        <fullName evidence="1">Uncharacterized protein</fullName>
    </submittedName>
</protein>
<dbReference type="EMBL" id="AP019563">
    <property type="protein sequence ID" value="BBJ32113.1"/>
    <property type="molecule type" value="Genomic_DNA"/>
</dbReference>
<gene>
    <name evidence="1" type="ORF">RAS_12220</name>
</gene>
<sequence>MPILENVLRSPISFPRRRESSKNFIKEELDSRLRGNDIGKRNDIERRNNIEAQTIVNGTT</sequence>
<dbReference type="AlphaFoldDB" id="A0A510G8C7"/>